<protein>
    <submittedName>
        <fullName evidence="1">Uncharacterized protein</fullName>
    </submittedName>
</protein>
<dbReference type="EMBL" id="CP024768">
    <property type="protein sequence ID" value="QGY28435.1"/>
    <property type="molecule type" value="Genomic_DNA"/>
</dbReference>
<proteinExistence type="predicted"/>
<evidence type="ECO:0000313" key="2">
    <source>
        <dbReference type="Proteomes" id="UP000502005"/>
    </source>
</evidence>
<reference evidence="1 2" key="1">
    <citation type="submission" date="2017-11" db="EMBL/GenBank/DDBJ databases">
        <title>Genome sequence of Pantoea cypripedii NE1.</title>
        <authorList>
            <person name="Nascimento F.X."/>
        </authorList>
    </citation>
    <scope>NUCLEOTIDE SEQUENCE [LARGE SCALE GENOMIC DNA]</scope>
    <source>
        <strain evidence="1 2">NE1</strain>
    </source>
</reference>
<dbReference type="Proteomes" id="UP000502005">
    <property type="component" value="Chromosome"/>
</dbReference>
<gene>
    <name evidence="1" type="ORF">CUN67_05595</name>
</gene>
<dbReference type="RefSeq" id="WP_208714343.1">
    <property type="nucleotide sequence ID" value="NZ_CP024768.1"/>
</dbReference>
<dbReference type="AlphaFoldDB" id="A0A6B9G7X1"/>
<sequence length="142" mass="16163">MRKSFKIALVIALVITATFAWFWPVMQMSLAGSAHYTEQDKREYEFYTPDILKKMPRISGRYEFAFYNVAGPESQGHTVTFHDTTDTSQISAYLTSLGYVKHDHCSVSGACWRGSDPQERVSFSNFPQLNEVLVTVAYSPNF</sequence>
<accession>A0A6B9G7X1</accession>
<evidence type="ECO:0000313" key="1">
    <source>
        <dbReference type="EMBL" id="QGY28435.1"/>
    </source>
</evidence>
<name>A0A6B9G7X1_PANCY</name>
<organism evidence="1 2">
    <name type="scientific">Pantoea cypripedii</name>
    <name type="common">Pectobacterium cypripedii</name>
    <name type="synonym">Erwinia cypripedii</name>
    <dbReference type="NCBI Taxonomy" id="55209"/>
    <lineage>
        <taxon>Bacteria</taxon>
        <taxon>Pseudomonadati</taxon>
        <taxon>Pseudomonadota</taxon>
        <taxon>Gammaproteobacteria</taxon>
        <taxon>Enterobacterales</taxon>
        <taxon>Erwiniaceae</taxon>
        <taxon>Pantoea</taxon>
    </lineage>
</organism>